<dbReference type="InterPro" id="IPR000276">
    <property type="entry name" value="GPCR_Rhodpsn"/>
</dbReference>
<dbReference type="PROSITE" id="PS50262">
    <property type="entry name" value="G_PROTEIN_RECEP_F1_2"/>
    <property type="match status" value="1"/>
</dbReference>
<proteinExistence type="inferred from homology"/>
<keyword evidence="14" id="KW-1185">Reference proteome</keyword>
<name>A0A8J4WTM8_CLAMG</name>
<dbReference type="InterPro" id="IPR000826">
    <property type="entry name" value="Formyl_rcpt-rel"/>
</dbReference>
<accession>A0A8J4WTM8</accession>
<feature type="domain" description="G-protein coupled receptors family 1 profile" evidence="12">
    <location>
        <begin position="51"/>
        <end position="292"/>
    </location>
</feature>
<evidence type="ECO:0000256" key="9">
    <source>
        <dbReference type="ARBA" id="ARBA00023224"/>
    </source>
</evidence>
<dbReference type="SUPFAM" id="SSF81321">
    <property type="entry name" value="Family A G protein-coupled receptor-like"/>
    <property type="match status" value="1"/>
</dbReference>
<evidence type="ECO:0000256" key="8">
    <source>
        <dbReference type="ARBA" id="ARBA00023180"/>
    </source>
</evidence>
<evidence type="ECO:0000313" key="14">
    <source>
        <dbReference type="Proteomes" id="UP000727407"/>
    </source>
</evidence>
<keyword evidence="6" id="KW-1015">Disulfide bond</keyword>
<evidence type="ECO:0000259" key="12">
    <source>
        <dbReference type="PROSITE" id="PS50262"/>
    </source>
</evidence>
<dbReference type="GO" id="GO:0004875">
    <property type="term" value="F:complement receptor activity"/>
    <property type="evidence" value="ECO:0007669"/>
    <property type="project" value="TreeGrafter"/>
</dbReference>
<dbReference type="PANTHER" id="PTHR24225:SF74">
    <property type="entry name" value="CHEMOKINE-LIKE RECEPTOR 1"/>
    <property type="match status" value="1"/>
</dbReference>
<dbReference type="AlphaFoldDB" id="A0A8J4WTM8"/>
<dbReference type="PRINTS" id="PR00237">
    <property type="entry name" value="GPCRRHODOPSN"/>
</dbReference>
<dbReference type="GO" id="GO:0004930">
    <property type="term" value="F:G protein-coupled receptor activity"/>
    <property type="evidence" value="ECO:0007669"/>
    <property type="project" value="UniProtKB-KW"/>
</dbReference>
<keyword evidence="3 11" id="KW-1133">Transmembrane helix</keyword>
<organism evidence="13 14">
    <name type="scientific">Clarias magur</name>
    <name type="common">Asian catfish</name>
    <name type="synonym">Macropteronotus magur</name>
    <dbReference type="NCBI Taxonomy" id="1594786"/>
    <lineage>
        <taxon>Eukaryota</taxon>
        <taxon>Metazoa</taxon>
        <taxon>Chordata</taxon>
        <taxon>Craniata</taxon>
        <taxon>Vertebrata</taxon>
        <taxon>Euteleostomi</taxon>
        <taxon>Actinopterygii</taxon>
        <taxon>Neopterygii</taxon>
        <taxon>Teleostei</taxon>
        <taxon>Ostariophysi</taxon>
        <taxon>Siluriformes</taxon>
        <taxon>Clariidae</taxon>
        <taxon>Clarias</taxon>
    </lineage>
</organism>
<keyword evidence="9" id="KW-0807">Transducer</keyword>
<feature type="transmembrane region" description="Helical" evidence="11">
    <location>
        <begin position="239"/>
        <end position="260"/>
    </location>
</feature>
<dbReference type="Gene3D" id="1.20.1070.10">
    <property type="entry name" value="Rhodopsin 7-helix transmembrane proteins"/>
    <property type="match status" value="1"/>
</dbReference>
<keyword evidence="4" id="KW-0297">G-protein coupled receptor</keyword>
<evidence type="ECO:0000256" key="7">
    <source>
        <dbReference type="ARBA" id="ARBA00023170"/>
    </source>
</evidence>
<dbReference type="GO" id="GO:0006954">
    <property type="term" value="P:inflammatory response"/>
    <property type="evidence" value="ECO:0007669"/>
    <property type="project" value="TreeGrafter"/>
</dbReference>
<dbReference type="PANTHER" id="PTHR24225">
    <property type="entry name" value="CHEMOTACTIC RECEPTOR"/>
    <property type="match status" value="1"/>
</dbReference>
<feature type="non-terminal residue" evidence="13">
    <location>
        <position position="294"/>
    </location>
</feature>
<evidence type="ECO:0000256" key="5">
    <source>
        <dbReference type="ARBA" id="ARBA00023136"/>
    </source>
</evidence>
<sequence length="294" mass="33322">IAKMFDYMTDYDDNNTANTDSLSTQLNKQMTYLNTIRVLYITGYIIICTLGLVLNLLVIITGICYNHRSDTAKCILALAVTHLICSAFLPFQILYSWFHFNWHYGTALCKLSSYVFYASLFSTAGILTVWSVSEKCKAMHCLKLKSSLLVLTMILLTWTFAAVLSLPSLFSRELRYTIHGEECIDDYDFDDEKMTSDGKTKLTTVVSYRLLIGILIPVFLIGISRSCQRHGLEKNLRRIMCLINLAYFVCWTPLLITAFLQVVLKEFDPSSYGLPVTTVLAAAHCCVNPVIYIL</sequence>
<dbReference type="OrthoDB" id="8888548at2759"/>
<feature type="non-terminal residue" evidence="13">
    <location>
        <position position="1"/>
    </location>
</feature>
<dbReference type="GO" id="GO:0007204">
    <property type="term" value="P:positive regulation of cytosolic calcium ion concentration"/>
    <property type="evidence" value="ECO:0007669"/>
    <property type="project" value="TreeGrafter"/>
</dbReference>
<dbReference type="GO" id="GO:0007200">
    <property type="term" value="P:phospholipase C-activating G protein-coupled receptor signaling pathway"/>
    <property type="evidence" value="ECO:0007669"/>
    <property type="project" value="TreeGrafter"/>
</dbReference>
<evidence type="ECO:0000256" key="4">
    <source>
        <dbReference type="ARBA" id="ARBA00023040"/>
    </source>
</evidence>
<comment type="similarity">
    <text evidence="10">Belongs to the chemokine-like receptor (CMKLR) family.</text>
</comment>
<reference evidence="13" key="1">
    <citation type="submission" date="2020-07" db="EMBL/GenBank/DDBJ databases">
        <title>Clarias magur genome sequencing, assembly and annotation.</title>
        <authorList>
            <person name="Kushwaha B."/>
            <person name="Kumar R."/>
            <person name="Das P."/>
            <person name="Joshi C.G."/>
            <person name="Kumar D."/>
            <person name="Nagpure N.S."/>
            <person name="Pandey M."/>
            <person name="Agarwal S."/>
            <person name="Srivastava S."/>
            <person name="Singh M."/>
            <person name="Sahoo L."/>
            <person name="Jayasankar P."/>
            <person name="Meher P.K."/>
            <person name="Koringa P.G."/>
            <person name="Iquebal M.A."/>
            <person name="Das S.P."/>
            <person name="Bit A."/>
            <person name="Patnaik S."/>
            <person name="Patel N."/>
            <person name="Shah T.M."/>
            <person name="Hinsu A."/>
            <person name="Jena J.K."/>
        </authorList>
    </citation>
    <scope>NUCLEOTIDE SEQUENCE</scope>
    <source>
        <strain evidence="13">CIFAMagur01</strain>
        <tissue evidence="13">Testis</tissue>
    </source>
</reference>
<feature type="transmembrane region" description="Helical" evidence="11">
    <location>
        <begin position="206"/>
        <end position="227"/>
    </location>
</feature>
<evidence type="ECO:0000256" key="3">
    <source>
        <dbReference type="ARBA" id="ARBA00022989"/>
    </source>
</evidence>
<dbReference type="GO" id="GO:0005886">
    <property type="term" value="C:plasma membrane"/>
    <property type="evidence" value="ECO:0007669"/>
    <property type="project" value="TreeGrafter"/>
</dbReference>
<feature type="transmembrane region" description="Helical" evidence="11">
    <location>
        <begin position="144"/>
        <end position="166"/>
    </location>
</feature>
<feature type="transmembrane region" description="Helical" evidence="11">
    <location>
        <begin position="75"/>
        <end position="94"/>
    </location>
</feature>
<keyword evidence="7 13" id="KW-0675">Receptor</keyword>
<evidence type="ECO:0000256" key="2">
    <source>
        <dbReference type="ARBA" id="ARBA00022692"/>
    </source>
</evidence>
<keyword evidence="5 11" id="KW-0472">Membrane</keyword>
<dbReference type="Proteomes" id="UP000727407">
    <property type="component" value="Unassembled WGS sequence"/>
</dbReference>
<comment type="caution">
    <text evidence="13">The sequence shown here is derived from an EMBL/GenBank/DDBJ whole genome shotgun (WGS) entry which is preliminary data.</text>
</comment>
<dbReference type="InterPro" id="IPR017452">
    <property type="entry name" value="GPCR_Rhodpsn_7TM"/>
</dbReference>
<feature type="transmembrane region" description="Helical" evidence="11">
    <location>
        <begin position="38"/>
        <end position="63"/>
    </location>
</feature>
<protein>
    <submittedName>
        <fullName evidence="13">Chemokine-like receptor 1</fullName>
    </submittedName>
</protein>
<keyword evidence="2 11" id="KW-0812">Transmembrane</keyword>
<dbReference type="Pfam" id="PF00001">
    <property type="entry name" value="7tm_1"/>
    <property type="match status" value="1"/>
</dbReference>
<comment type="subcellular location">
    <subcellularLocation>
        <location evidence="1">Membrane</location>
        <topology evidence="1">Multi-pass membrane protein</topology>
    </subcellularLocation>
</comment>
<evidence type="ECO:0000256" key="10">
    <source>
        <dbReference type="ARBA" id="ARBA00025736"/>
    </source>
</evidence>
<feature type="transmembrane region" description="Helical" evidence="11">
    <location>
        <begin position="114"/>
        <end position="132"/>
    </location>
</feature>
<feature type="transmembrane region" description="Helical" evidence="11">
    <location>
        <begin position="272"/>
        <end position="293"/>
    </location>
</feature>
<evidence type="ECO:0000256" key="11">
    <source>
        <dbReference type="SAM" id="Phobius"/>
    </source>
</evidence>
<keyword evidence="8" id="KW-0325">Glycoprotein</keyword>
<evidence type="ECO:0000256" key="1">
    <source>
        <dbReference type="ARBA" id="ARBA00004141"/>
    </source>
</evidence>
<gene>
    <name evidence="13" type="ORF">DAT39_017840</name>
</gene>
<evidence type="ECO:0000313" key="13">
    <source>
        <dbReference type="EMBL" id="KAF5892454.1"/>
    </source>
</evidence>
<dbReference type="EMBL" id="QNUK01000500">
    <property type="protein sequence ID" value="KAF5892454.1"/>
    <property type="molecule type" value="Genomic_DNA"/>
</dbReference>
<evidence type="ECO:0000256" key="6">
    <source>
        <dbReference type="ARBA" id="ARBA00023157"/>
    </source>
</evidence>